<keyword evidence="3" id="KW-1185">Reference proteome</keyword>
<dbReference type="PANTHER" id="PTHR47765">
    <property type="entry name" value="3'-5' EXONUCLEASE DOMAIN-CONTAINING PROTEIN"/>
    <property type="match status" value="1"/>
</dbReference>
<evidence type="ECO:0000259" key="1">
    <source>
        <dbReference type="PROSITE" id="PS50207"/>
    </source>
</evidence>
<accession>A0A9W8E2G4</accession>
<dbReference type="SUPFAM" id="SSF53098">
    <property type="entry name" value="Ribonuclease H-like"/>
    <property type="match status" value="1"/>
</dbReference>
<evidence type="ECO:0000313" key="2">
    <source>
        <dbReference type="EMBL" id="KAJ1961215.1"/>
    </source>
</evidence>
<dbReference type="PROSITE" id="PS50207">
    <property type="entry name" value="CASPASE_P10"/>
    <property type="match status" value="1"/>
</dbReference>
<dbReference type="InterPro" id="IPR002138">
    <property type="entry name" value="Pept_C14_p10"/>
</dbReference>
<proteinExistence type="predicted"/>
<sequence length="756" mass="86875">MNSTRETILTDIDTLAKGYRGRPTQGLVSEDDGIKRGKNYNEQKRVQTMNAVCDHIKTARERRSEEWTADQDGICNRINTMLHPLSRIPTQFQDDARRFVHAILVQNPLLLQTEMIITFGRFFSRKPKKLADNGVSFGEAREILKYPLVQALSQLDNPAQFILVTLQSFERGLDVCRYLSIFRKFMIKDTLQYQSALLLKACLQSIRNHPSRSAPRESLTPTALVTNNDPLVDPWSASPMFNDEHVPMLYIRELISRPTLSVYFTMDAFEFPKFWREKEANSIYVQPLVDLLMQQGHMMEVVQLMAKLNKLDLVPPVAILRGCIYHRRHDAFNAYLQLCPQETPRILDTINHLFYQFFTSLYLPLKVTPASDYVYPEALEKKQLIKVHTWRGVLSDMTQSLAKFYAGDRNLDHTHFYYIRLNQVFSQFLYLLRDFKTNKRAHRAVRLADGDPLLESLMLKASRFLFSAKKHKIHHQLLERELSRFKRAKRVKPRLPANKGRSPIRPLDLDNKVPAGNVHYYRLPNKVEVYWVDSLPALEKVREVAQKSRQVAVDCEWTNPTGGVSLDQWPALTHIGKSNPLKDELSLCQLAFDAGPTVFLVDVPGLLTQPETAAACSNLLQGILGNVNLLKVTYAFVNDWQVLRPTFGWPADMSTQVTPHCDMVTFPVPSVSFTSKERRSPEYAMYRQQKGLARLVRSTLGTYLDKEEQTSDWACRPLSKLQLCYAAIDVVCLLDVFKGFADRDHGAMKPFSQFKV</sequence>
<name>A0A9W8E2G4_9FUNG</name>
<dbReference type="Gene3D" id="3.30.420.10">
    <property type="entry name" value="Ribonuclease H-like superfamily/Ribonuclease H"/>
    <property type="match status" value="1"/>
</dbReference>
<gene>
    <name evidence="2" type="primary">EXD3</name>
    <name evidence="2" type="ORF">IWQ62_003944</name>
</gene>
<dbReference type="PANTHER" id="PTHR47765:SF2">
    <property type="entry name" value="EXONUCLEASE MUT-7 HOMOLOG"/>
    <property type="match status" value="1"/>
</dbReference>
<dbReference type="EMBL" id="JANBPY010001177">
    <property type="protein sequence ID" value="KAJ1961215.1"/>
    <property type="molecule type" value="Genomic_DNA"/>
</dbReference>
<dbReference type="GO" id="GO:0003676">
    <property type="term" value="F:nucleic acid binding"/>
    <property type="evidence" value="ECO:0007669"/>
    <property type="project" value="InterPro"/>
</dbReference>
<keyword evidence="2" id="KW-0269">Exonuclease</keyword>
<dbReference type="Pfam" id="PF01612">
    <property type="entry name" value="DNA_pol_A_exo1"/>
    <property type="match status" value="1"/>
</dbReference>
<dbReference type="GO" id="GO:0004197">
    <property type="term" value="F:cysteine-type endopeptidase activity"/>
    <property type="evidence" value="ECO:0007669"/>
    <property type="project" value="InterPro"/>
</dbReference>
<dbReference type="InterPro" id="IPR052408">
    <property type="entry name" value="Exonuclease_MUT-7-like"/>
</dbReference>
<reference evidence="2" key="1">
    <citation type="submission" date="2022-07" db="EMBL/GenBank/DDBJ databases">
        <title>Phylogenomic reconstructions and comparative analyses of Kickxellomycotina fungi.</title>
        <authorList>
            <person name="Reynolds N.K."/>
            <person name="Stajich J.E."/>
            <person name="Barry K."/>
            <person name="Grigoriev I.V."/>
            <person name="Crous P."/>
            <person name="Smith M.E."/>
        </authorList>
    </citation>
    <scope>NUCLEOTIDE SEQUENCE</scope>
    <source>
        <strain evidence="2">RSA 1196</strain>
    </source>
</reference>
<dbReference type="InterPro" id="IPR012337">
    <property type="entry name" value="RNaseH-like_sf"/>
</dbReference>
<dbReference type="InterPro" id="IPR036397">
    <property type="entry name" value="RNaseH_sf"/>
</dbReference>
<organism evidence="2 3">
    <name type="scientific">Dispira parvispora</name>
    <dbReference type="NCBI Taxonomy" id="1520584"/>
    <lineage>
        <taxon>Eukaryota</taxon>
        <taxon>Fungi</taxon>
        <taxon>Fungi incertae sedis</taxon>
        <taxon>Zoopagomycota</taxon>
        <taxon>Kickxellomycotina</taxon>
        <taxon>Dimargaritomycetes</taxon>
        <taxon>Dimargaritales</taxon>
        <taxon>Dimargaritaceae</taxon>
        <taxon>Dispira</taxon>
    </lineage>
</organism>
<keyword evidence="2" id="KW-0540">Nuclease</keyword>
<dbReference type="GO" id="GO:0006139">
    <property type="term" value="P:nucleobase-containing compound metabolic process"/>
    <property type="evidence" value="ECO:0007669"/>
    <property type="project" value="InterPro"/>
</dbReference>
<protein>
    <submittedName>
        <fullName evidence="2">Exonuclease mut-7</fullName>
    </submittedName>
</protein>
<keyword evidence="2" id="KW-0378">Hydrolase</keyword>
<feature type="domain" description="Caspase family p10" evidence="1">
    <location>
        <begin position="275"/>
        <end position="310"/>
    </location>
</feature>
<dbReference type="Proteomes" id="UP001150925">
    <property type="component" value="Unassembled WGS sequence"/>
</dbReference>
<dbReference type="InterPro" id="IPR002562">
    <property type="entry name" value="3'-5'_exonuclease_dom"/>
</dbReference>
<dbReference type="GO" id="GO:0008408">
    <property type="term" value="F:3'-5' exonuclease activity"/>
    <property type="evidence" value="ECO:0007669"/>
    <property type="project" value="InterPro"/>
</dbReference>
<comment type="caution">
    <text evidence="2">The sequence shown here is derived from an EMBL/GenBank/DDBJ whole genome shotgun (WGS) entry which is preliminary data.</text>
</comment>
<dbReference type="OrthoDB" id="5376140at2759"/>
<evidence type="ECO:0000313" key="3">
    <source>
        <dbReference type="Proteomes" id="UP001150925"/>
    </source>
</evidence>
<dbReference type="AlphaFoldDB" id="A0A9W8E2G4"/>
<dbReference type="GO" id="GO:0006508">
    <property type="term" value="P:proteolysis"/>
    <property type="evidence" value="ECO:0007669"/>
    <property type="project" value="InterPro"/>
</dbReference>